<reference evidence="1 2" key="1">
    <citation type="submission" date="2017-09" db="EMBL/GenBank/DDBJ databases">
        <authorList>
            <person name="Ehlers B."/>
            <person name="Leendertz F.H."/>
        </authorList>
    </citation>
    <scope>NUCLEOTIDE SEQUENCE [LARGE SCALE GENOMIC DNA]</scope>
    <source>
        <strain evidence="1 2">CGMCC 4.6857</strain>
    </source>
</reference>
<sequence length="218" mass="24020">MVAMQWTPDATIKNAFWIGGGQWAGKTTVAGILAERHGLVHYYYDFHAARAHDDRRVAAAVRQGGSFQATDWEKVWIGPTPDQMASDVLASFRQGFEWVLDDLRGIGTAHPVIAEGWGLRPELVAAVTDPARMVVLAPTDEWRRHQVAHLPRAGKISHRVSDPELAGRNRFARDRLVTADAVAGAHELGIRVIEIDGTRPARAIADDLADHFRLGTQP</sequence>
<dbReference type="AlphaFoldDB" id="A0A285IWZ1"/>
<keyword evidence="2" id="KW-1185">Reference proteome</keyword>
<protein>
    <submittedName>
        <fullName evidence="1">Uncharacterized protein</fullName>
    </submittedName>
</protein>
<name>A0A285IWZ1_9ACTN</name>
<organism evidence="1 2">
    <name type="scientific">Paractinoplanes atraurantiacus</name>
    <dbReference type="NCBI Taxonomy" id="1036182"/>
    <lineage>
        <taxon>Bacteria</taxon>
        <taxon>Bacillati</taxon>
        <taxon>Actinomycetota</taxon>
        <taxon>Actinomycetes</taxon>
        <taxon>Micromonosporales</taxon>
        <taxon>Micromonosporaceae</taxon>
        <taxon>Paractinoplanes</taxon>
    </lineage>
</organism>
<dbReference type="Gene3D" id="3.40.50.300">
    <property type="entry name" value="P-loop containing nucleotide triphosphate hydrolases"/>
    <property type="match status" value="1"/>
</dbReference>
<evidence type="ECO:0000313" key="1">
    <source>
        <dbReference type="EMBL" id="SNY52502.1"/>
    </source>
</evidence>
<proteinExistence type="predicted"/>
<dbReference type="EMBL" id="OBDY01000013">
    <property type="protein sequence ID" value="SNY52502.1"/>
    <property type="molecule type" value="Genomic_DNA"/>
</dbReference>
<dbReference type="SUPFAM" id="SSF52540">
    <property type="entry name" value="P-loop containing nucleoside triphosphate hydrolases"/>
    <property type="match status" value="1"/>
</dbReference>
<gene>
    <name evidence="1" type="ORF">SAMN05421748_11318</name>
</gene>
<accession>A0A285IWZ1</accession>
<dbReference type="Proteomes" id="UP000219612">
    <property type="component" value="Unassembled WGS sequence"/>
</dbReference>
<dbReference type="InterPro" id="IPR027417">
    <property type="entry name" value="P-loop_NTPase"/>
</dbReference>
<evidence type="ECO:0000313" key="2">
    <source>
        <dbReference type="Proteomes" id="UP000219612"/>
    </source>
</evidence>